<name>A0A7X6RKH6_9NOCA</name>
<evidence type="ECO:0000256" key="1">
    <source>
        <dbReference type="SAM" id="MobiDB-lite"/>
    </source>
</evidence>
<protein>
    <submittedName>
        <fullName evidence="3">CYTH domain-containing protein</fullName>
    </submittedName>
</protein>
<dbReference type="InterPro" id="IPR033469">
    <property type="entry name" value="CYTH-like_dom_sf"/>
</dbReference>
<feature type="region of interest" description="Disordered" evidence="1">
    <location>
        <begin position="114"/>
        <end position="145"/>
    </location>
</feature>
<organism evidence="3 4">
    <name type="scientific">Nocardia veterana</name>
    <dbReference type="NCBI Taxonomy" id="132249"/>
    <lineage>
        <taxon>Bacteria</taxon>
        <taxon>Bacillati</taxon>
        <taxon>Actinomycetota</taxon>
        <taxon>Actinomycetes</taxon>
        <taxon>Mycobacteriales</taxon>
        <taxon>Nocardiaceae</taxon>
        <taxon>Nocardia</taxon>
    </lineage>
</organism>
<dbReference type="Gene3D" id="2.40.320.10">
    <property type="entry name" value="Hypothetical Protein Pfu-838710-001"/>
    <property type="match status" value="1"/>
</dbReference>
<dbReference type="InterPro" id="IPR023577">
    <property type="entry name" value="CYTH_domain"/>
</dbReference>
<dbReference type="Proteomes" id="UP000523447">
    <property type="component" value="Unassembled WGS sequence"/>
</dbReference>
<dbReference type="AlphaFoldDB" id="A0A7X6RKH6"/>
<proteinExistence type="predicted"/>
<dbReference type="SUPFAM" id="SSF55154">
    <property type="entry name" value="CYTH-like phosphatases"/>
    <property type="match status" value="1"/>
</dbReference>
<comment type="caution">
    <text evidence="3">The sequence shown here is derived from an EMBL/GenBank/DDBJ whole genome shotgun (WGS) entry which is preliminary data.</text>
</comment>
<dbReference type="EMBL" id="JAAXPE010000033">
    <property type="protein sequence ID" value="NKY88748.1"/>
    <property type="molecule type" value="Genomic_DNA"/>
</dbReference>
<accession>A0A7X6RKH6</accession>
<evidence type="ECO:0000313" key="4">
    <source>
        <dbReference type="Proteomes" id="UP000523447"/>
    </source>
</evidence>
<gene>
    <name evidence="3" type="ORF">HGA07_24400</name>
</gene>
<feature type="compositionally biased region" description="Basic residues" evidence="1">
    <location>
        <begin position="135"/>
        <end position="145"/>
    </location>
</feature>
<sequence length="145" mass="16415">MLYHDTYFDTPSGDPARSGREFRLRTVADSSGGQRHVLTFKDPVVDEASGSKPEFETLVADRNSMGDIIARLGYETALSFTKRCENFEFTASGRRMVATIARVSEIDGTFLELGNPSRRLGPNPRLHRPEDGTRRTRCHPRRVHY</sequence>
<keyword evidence="4" id="KW-1185">Reference proteome</keyword>
<evidence type="ECO:0000313" key="3">
    <source>
        <dbReference type="EMBL" id="NKY88748.1"/>
    </source>
</evidence>
<reference evidence="3 4" key="1">
    <citation type="submission" date="2020-04" db="EMBL/GenBank/DDBJ databases">
        <title>MicrobeNet Type strains.</title>
        <authorList>
            <person name="Nicholson A.C."/>
        </authorList>
    </citation>
    <scope>NUCLEOTIDE SEQUENCE [LARGE SCALE GENOMIC DNA]</scope>
    <source>
        <strain evidence="3 4">DSM 44445</strain>
    </source>
</reference>
<feature type="domain" description="CYTH" evidence="2">
    <location>
        <begin position="1"/>
        <end position="145"/>
    </location>
</feature>
<evidence type="ECO:0000259" key="2">
    <source>
        <dbReference type="PROSITE" id="PS51707"/>
    </source>
</evidence>
<dbReference type="PROSITE" id="PS51707">
    <property type="entry name" value="CYTH"/>
    <property type="match status" value="1"/>
</dbReference>
<dbReference type="Pfam" id="PF01928">
    <property type="entry name" value="CYTH"/>
    <property type="match status" value="1"/>
</dbReference>